<evidence type="ECO:0000256" key="1">
    <source>
        <dbReference type="ARBA" id="ARBA00012513"/>
    </source>
</evidence>
<reference evidence="4" key="2">
    <citation type="submission" date="2020-05" db="UniProtKB">
        <authorList>
            <consortium name="EnsemblMetazoa"/>
        </authorList>
    </citation>
    <scope>IDENTIFICATION</scope>
    <source>
        <strain evidence="4">CM1001059</strain>
    </source>
</reference>
<dbReference type="InterPro" id="IPR008271">
    <property type="entry name" value="Ser/Thr_kinase_AS"/>
</dbReference>
<dbReference type="PROSITE" id="PS00108">
    <property type="entry name" value="PROTEIN_KINASE_ST"/>
    <property type="match status" value="1"/>
</dbReference>
<dbReference type="GO" id="GO:0004674">
    <property type="term" value="F:protein serine/threonine kinase activity"/>
    <property type="evidence" value="ECO:0007669"/>
    <property type="project" value="UniProtKB-EC"/>
</dbReference>
<evidence type="ECO:0000256" key="2">
    <source>
        <dbReference type="SAM" id="MobiDB-lite"/>
    </source>
</evidence>
<dbReference type="PANTHER" id="PTHR11909">
    <property type="entry name" value="CASEIN KINASE-RELATED"/>
    <property type="match status" value="1"/>
</dbReference>
<sequence length="667" mass="74062">MSRRKPGPADAGGAKRPKRANNLYTRPEKIPLGTVLTDALNVPWKVGPSIGAGGFGEIYCAYCFTHAAPKTVADYPNVVKIEPHENGPLFVETHFYRKICKVDDIERYRKLRKLKHLGMPQYLASGSHTLNGVKHRFLVIPRFGASLQSVYVQNGNCLPLATVCRAAMQMLDVLEYIHSNQYVHADLKGDNILFGMGDRGRERLYLVDFGMASRFVVEDQFKPDPRKKHNGTIEYTSRDAHQGVMTMRGDLEILAYNMIEWAGGSLPWKEDKLLKDCNKVQQMKEEGMGDVAGLLKRSFRKHVAVPKVLQPFLEFVHGMRYNETPKYTACTKIFEKALKTLGASNTGVLEVSIANSTNVNDSSGPMNKTKGKKRRTLDTSISNGLADTVPNTPEDDDEHSDRARTPKRNQRSAVQSPSLVKQTKGRTTNRSHTVVADTVPNTPEDDDEDDSPVLSQRAKRRMDRADASAIAAAAAAASPRVKKPLLPNPQRMALPDTEPNTRYDEEEDEQDEEEAAAQLSRALSKVRRNPKKEPMEPPRGGGKAHGAKVAVEENRSTRRREKTVTVVQSASAQGINIRIETPRKKRTRNADTSQSPQEITIQLTLNANVSVNARGKKNGTVVVSTAQQNMSMESSRNDESLEASQDVIDISSATEDNNVSRSLFDDY</sequence>
<evidence type="ECO:0000259" key="3">
    <source>
        <dbReference type="PROSITE" id="PS50011"/>
    </source>
</evidence>
<feature type="compositionally biased region" description="Low complexity" evidence="2">
    <location>
        <begin position="467"/>
        <end position="477"/>
    </location>
</feature>
<dbReference type="STRING" id="34690.A0A182TNM2"/>
<dbReference type="InterPro" id="IPR050235">
    <property type="entry name" value="CK1_Ser-Thr_kinase"/>
</dbReference>
<proteinExistence type="predicted"/>
<accession>A0A182TNM2</accession>
<evidence type="ECO:0000313" key="4">
    <source>
        <dbReference type="EnsemblMetazoa" id="AMEC005596-PA"/>
    </source>
</evidence>
<feature type="compositionally biased region" description="Polar residues" evidence="2">
    <location>
        <begin position="411"/>
        <end position="422"/>
    </location>
</feature>
<dbReference type="Proteomes" id="UP000075902">
    <property type="component" value="Unassembled WGS sequence"/>
</dbReference>
<dbReference type="GO" id="GO:0005524">
    <property type="term" value="F:ATP binding"/>
    <property type="evidence" value="ECO:0007669"/>
    <property type="project" value="InterPro"/>
</dbReference>
<feature type="compositionally biased region" description="Polar residues" evidence="2">
    <location>
        <begin position="378"/>
        <end position="391"/>
    </location>
</feature>
<dbReference type="SMART" id="SM00220">
    <property type="entry name" value="S_TKc"/>
    <property type="match status" value="1"/>
</dbReference>
<feature type="domain" description="Protein kinase" evidence="3">
    <location>
        <begin position="44"/>
        <end position="313"/>
    </location>
</feature>
<keyword evidence="5" id="KW-1185">Reference proteome</keyword>
<name>A0A182TNM2_9DIPT</name>
<dbReference type="EnsemblMetazoa" id="AMEC005596-RA">
    <property type="protein sequence ID" value="AMEC005596-PA"/>
    <property type="gene ID" value="AMEC005596"/>
</dbReference>
<dbReference type="Gene3D" id="1.10.510.10">
    <property type="entry name" value="Transferase(Phosphotransferase) domain 1"/>
    <property type="match status" value="1"/>
</dbReference>
<reference evidence="5" key="1">
    <citation type="submission" date="2014-01" db="EMBL/GenBank/DDBJ databases">
        <title>The Genome Sequence of Anopheles melas CM1001059_A (V2).</title>
        <authorList>
            <consortium name="The Broad Institute Genomics Platform"/>
            <person name="Neafsey D.E."/>
            <person name="Besansky N."/>
            <person name="Howell P."/>
            <person name="Walton C."/>
            <person name="Young S.K."/>
            <person name="Zeng Q."/>
            <person name="Gargeya S."/>
            <person name="Fitzgerald M."/>
            <person name="Haas B."/>
            <person name="Abouelleil A."/>
            <person name="Allen A.W."/>
            <person name="Alvarado L."/>
            <person name="Arachchi H.M."/>
            <person name="Berlin A.M."/>
            <person name="Chapman S.B."/>
            <person name="Gainer-Dewar J."/>
            <person name="Goldberg J."/>
            <person name="Griggs A."/>
            <person name="Gujja S."/>
            <person name="Hansen M."/>
            <person name="Howarth C."/>
            <person name="Imamovic A."/>
            <person name="Ireland A."/>
            <person name="Larimer J."/>
            <person name="McCowan C."/>
            <person name="Murphy C."/>
            <person name="Pearson M."/>
            <person name="Poon T.W."/>
            <person name="Priest M."/>
            <person name="Roberts A."/>
            <person name="Saif S."/>
            <person name="Shea T."/>
            <person name="Sisk P."/>
            <person name="Sykes S."/>
            <person name="Wortman J."/>
            <person name="Nusbaum C."/>
            <person name="Birren B."/>
        </authorList>
    </citation>
    <scope>NUCLEOTIDE SEQUENCE [LARGE SCALE GENOMIC DNA]</scope>
    <source>
        <strain evidence="5">CM1001059</strain>
    </source>
</reference>
<feature type="compositionally biased region" description="Acidic residues" evidence="2">
    <location>
        <begin position="504"/>
        <end position="515"/>
    </location>
</feature>
<dbReference type="SUPFAM" id="SSF56112">
    <property type="entry name" value="Protein kinase-like (PK-like)"/>
    <property type="match status" value="1"/>
</dbReference>
<dbReference type="Pfam" id="PF00069">
    <property type="entry name" value="Pkinase"/>
    <property type="match status" value="1"/>
</dbReference>
<dbReference type="VEuPathDB" id="VectorBase:AMEC005596"/>
<organism evidence="4 5">
    <name type="scientific">Anopheles melas</name>
    <dbReference type="NCBI Taxonomy" id="34690"/>
    <lineage>
        <taxon>Eukaryota</taxon>
        <taxon>Metazoa</taxon>
        <taxon>Ecdysozoa</taxon>
        <taxon>Arthropoda</taxon>
        <taxon>Hexapoda</taxon>
        <taxon>Insecta</taxon>
        <taxon>Pterygota</taxon>
        <taxon>Neoptera</taxon>
        <taxon>Endopterygota</taxon>
        <taxon>Diptera</taxon>
        <taxon>Nematocera</taxon>
        <taxon>Culicoidea</taxon>
        <taxon>Culicidae</taxon>
        <taxon>Anophelinae</taxon>
        <taxon>Anopheles</taxon>
    </lineage>
</organism>
<evidence type="ECO:0000313" key="5">
    <source>
        <dbReference type="Proteomes" id="UP000075902"/>
    </source>
</evidence>
<protein>
    <recommendedName>
        <fullName evidence="1">non-specific serine/threonine protein kinase</fullName>
        <ecNumber evidence="1">2.7.11.1</ecNumber>
    </recommendedName>
</protein>
<feature type="compositionally biased region" description="Polar residues" evidence="2">
    <location>
        <begin position="356"/>
        <end position="366"/>
    </location>
</feature>
<dbReference type="AlphaFoldDB" id="A0A182TNM2"/>
<dbReference type="EC" id="2.7.11.1" evidence="1"/>
<dbReference type="InterPro" id="IPR000719">
    <property type="entry name" value="Prot_kinase_dom"/>
</dbReference>
<dbReference type="PROSITE" id="PS50011">
    <property type="entry name" value="PROTEIN_KINASE_DOM"/>
    <property type="match status" value="1"/>
</dbReference>
<feature type="region of interest" description="Disordered" evidence="2">
    <location>
        <begin position="356"/>
        <end position="569"/>
    </location>
</feature>
<feature type="region of interest" description="Disordered" evidence="2">
    <location>
        <begin position="1"/>
        <end position="21"/>
    </location>
</feature>
<dbReference type="InterPro" id="IPR011009">
    <property type="entry name" value="Kinase-like_dom_sf"/>
</dbReference>